<proteinExistence type="predicted"/>
<dbReference type="Proteomes" id="UP000322873">
    <property type="component" value="Unassembled WGS sequence"/>
</dbReference>
<organism evidence="1 2">
    <name type="scientific">Monilinia fructicola</name>
    <name type="common">Brown rot fungus</name>
    <name type="synonym">Ciboria fructicola</name>
    <dbReference type="NCBI Taxonomy" id="38448"/>
    <lineage>
        <taxon>Eukaryota</taxon>
        <taxon>Fungi</taxon>
        <taxon>Dikarya</taxon>
        <taxon>Ascomycota</taxon>
        <taxon>Pezizomycotina</taxon>
        <taxon>Leotiomycetes</taxon>
        <taxon>Helotiales</taxon>
        <taxon>Sclerotiniaceae</taxon>
        <taxon>Monilinia</taxon>
    </lineage>
</organism>
<name>A0A5M9K0R4_MONFR</name>
<dbReference type="AlphaFoldDB" id="A0A5M9K0R4"/>
<gene>
    <name evidence="1" type="ORF">EYC84_004545</name>
</gene>
<reference evidence="1 2" key="1">
    <citation type="submission" date="2019-06" db="EMBL/GenBank/DDBJ databases">
        <title>Genome Sequence of the Brown Rot Fungal Pathogen Monilinia fructicola.</title>
        <authorList>
            <person name="De Miccolis Angelini R.M."/>
            <person name="Landi L."/>
            <person name="Abate D."/>
            <person name="Pollastro S."/>
            <person name="Romanazzi G."/>
            <person name="Faretra F."/>
        </authorList>
    </citation>
    <scope>NUCLEOTIDE SEQUENCE [LARGE SCALE GENOMIC DNA]</scope>
    <source>
        <strain evidence="1 2">Mfrc123</strain>
    </source>
</reference>
<keyword evidence="2" id="KW-1185">Reference proteome</keyword>
<accession>A0A5M9K0R4</accession>
<protein>
    <submittedName>
        <fullName evidence="1">Uncharacterized protein</fullName>
    </submittedName>
</protein>
<evidence type="ECO:0000313" key="2">
    <source>
        <dbReference type="Proteomes" id="UP000322873"/>
    </source>
</evidence>
<dbReference type="EMBL" id="VICG01000002">
    <property type="protein sequence ID" value="KAA8575374.1"/>
    <property type="molecule type" value="Genomic_DNA"/>
</dbReference>
<sequence>MKREGLEYSVAGFQSRLQSFQSLKYWKNLNGVQMSNSCISSITNPPCRLSLYSINYGTLFSKPAIRKFHHLVLKEMSIVDPSSDAHPRSHNS</sequence>
<evidence type="ECO:0000313" key="1">
    <source>
        <dbReference type="EMBL" id="KAA8575374.1"/>
    </source>
</evidence>
<comment type="caution">
    <text evidence="1">The sequence shown here is derived from an EMBL/GenBank/DDBJ whole genome shotgun (WGS) entry which is preliminary data.</text>
</comment>